<sequence length="199" mass="21083">MGRVRSELNLVSDNDTLKTAANAAAPRKGRPARASTDDGAAHMKPQDFGGVHPPSKSAWHGYNPRICDHVAFPATGARSTCCPDRLALIKVCEIRAHRPFLLRAAVAPRAGSAPLALLGTQRIPDRASRTSVAAPVAPFRVCASGARRWAGIDSQALSATSTAAYCRASTQLYSTRESYDAKVKGPAAIMGPFLTVTFQ</sequence>
<dbReference type="EMBL" id="JARJCN010000090">
    <property type="protein sequence ID" value="KAJ7075734.1"/>
    <property type="molecule type" value="Genomic_DNA"/>
</dbReference>
<evidence type="ECO:0000313" key="3">
    <source>
        <dbReference type="Proteomes" id="UP001222325"/>
    </source>
</evidence>
<feature type="compositionally biased region" description="Basic and acidic residues" evidence="1">
    <location>
        <begin position="35"/>
        <end position="45"/>
    </location>
</feature>
<proteinExistence type="predicted"/>
<reference evidence="2" key="1">
    <citation type="submission" date="2023-03" db="EMBL/GenBank/DDBJ databases">
        <title>Massive genome expansion in bonnet fungi (Mycena s.s.) driven by repeated elements and novel gene families across ecological guilds.</title>
        <authorList>
            <consortium name="Lawrence Berkeley National Laboratory"/>
            <person name="Harder C.B."/>
            <person name="Miyauchi S."/>
            <person name="Viragh M."/>
            <person name="Kuo A."/>
            <person name="Thoen E."/>
            <person name="Andreopoulos B."/>
            <person name="Lu D."/>
            <person name="Skrede I."/>
            <person name="Drula E."/>
            <person name="Henrissat B."/>
            <person name="Morin E."/>
            <person name="Kohler A."/>
            <person name="Barry K."/>
            <person name="LaButti K."/>
            <person name="Morin E."/>
            <person name="Salamov A."/>
            <person name="Lipzen A."/>
            <person name="Mereny Z."/>
            <person name="Hegedus B."/>
            <person name="Baldrian P."/>
            <person name="Stursova M."/>
            <person name="Weitz H."/>
            <person name="Taylor A."/>
            <person name="Grigoriev I.V."/>
            <person name="Nagy L.G."/>
            <person name="Martin F."/>
            <person name="Kauserud H."/>
        </authorList>
    </citation>
    <scope>NUCLEOTIDE SEQUENCE</scope>
    <source>
        <strain evidence="2">CBHHK173m</strain>
    </source>
</reference>
<evidence type="ECO:0000313" key="2">
    <source>
        <dbReference type="EMBL" id="KAJ7075734.1"/>
    </source>
</evidence>
<evidence type="ECO:0000256" key="1">
    <source>
        <dbReference type="SAM" id="MobiDB-lite"/>
    </source>
</evidence>
<dbReference type="Proteomes" id="UP001222325">
    <property type="component" value="Unassembled WGS sequence"/>
</dbReference>
<gene>
    <name evidence="2" type="ORF">B0H15DRAFT_1010004</name>
</gene>
<name>A0AAD6XJK0_9AGAR</name>
<keyword evidence="3" id="KW-1185">Reference proteome</keyword>
<feature type="region of interest" description="Disordered" evidence="1">
    <location>
        <begin position="19"/>
        <end position="45"/>
    </location>
</feature>
<protein>
    <submittedName>
        <fullName evidence="2">Uncharacterized protein</fullName>
    </submittedName>
</protein>
<comment type="caution">
    <text evidence="2">The sequence shown here is derived from an EMBL/GenBank/DDBJ whole genome shotgun (WGS) entry which is preliminary data.</text>
</comment>
<accession>A0AAD6XJK0</accession>
<dbReference type="AlphaFoldDB" id="A0AAD6XJK0"/>
<organism evidence="2 3">
    <name type="scientific">Mycena belliarum</name>
    <dbReference type="NCBI Taxonomy" id="1033014"/>
    <lineage>
        <taxon>Eukaryota</taxon>
        <taxon>Fungi</taxon>
        <taxon>Dikarya</taxon>
        <taxon>Basidiomycota</taxon>
        <taxon>Agaricomycotina</taxon>
        <taxon>Agaricomycetes</taxon>
        <taxon>Agaricomycetidae</taxon>
        <taxon>Agaricales</taxon>
        <taxon>Marasmiineae</taxon>
        <taxon>Mycenaceae</taxon>
        <taxon>Mycena</taxon>
    </lineage>
</organism>